<name>A0A844ZRN0_9SPHN</name>
<dbReference type="AlphaFoldDB" id="A0A844ZRN0"/>
<accession>A0A844ZRN0</accession>
<comment type="caution">
    <text evidence="1">The sequence shown here is derived from an EMBL/GenBank/DDBJ whole genome shotgun (WGS) entry which is preliminary data.</text>
</comment>
<dbReference type="PANTHER" id="PTHR45947">
    <property type="entry name" value="SULFOQUINOVOSYL TRANSFERASE SQD2"/>
    <property type="match status" value="1"/>
</dbReference>
<keyword evidence="1" id="KW-0808">Transferase</keyword>
<organism evidence="1 2">
    <name type="scientific">Pontixanthobacter aquaemixtae</name>
    <dbReference type="NCBI Taxonomy" id="1958940"/>
    <lineage>
        <taxon>Bacteria</taxon>
        <taxon>Pseudomonadati</taxon>
        <taxon>Pseudomonadota</taxon>
        <taxon>Alphaproteobacteria</taxon>
        <taxon>Sphingomonadales</taxon>
        <taxon>Erythrobacteraceae</taxon>
        <taxon>Pontixanthobacter</taxon>
    </lineage>
</organism>
<dbReference type="Gene3D" id="3.40.50.2000">
    <property type="entry name" value="Glycogen Phosphorylase B"/>
    <property type="match status" value="2"/>
</dbReference>
<protein>
    <submittedName>
        <fullName evidence="1">Glycosyltransferase</fullName>
    </submittedName>
</protein>
<evidence type="ECO:0000313" key="2">
    <source>
        <dbReference type="Proteomes" id="UP000442714"/>
    </source>
</evidence>
<dbReference type="CDD" id="cd03801">
    <property type="entry name" value="GT4_PimA-like"/>
    <property type="match status" value="1"/>
</dbReference>
<dbReference type="Proteomes" id="UP000442714">
    <property type="component" value="Unassembled WGS sequence"/>
</dbReference>
<dbReference type="EMBL" id="WTYX01000001">
    <property type="protein sequence ID" value="MXO89666.1"/>
    <property type="molecule type" value="Genomic_DNA"/>
</dbReference>
<dbReference type="OrthoDB" id="5443996at2"/>
<dbReference type="SUPFAM" id="SSF53756">
    <property type="entry name" value="UDP-Glycosyltransferase/glycogen phosphorylase"/>
    <property type="match status" value="1"/>
</dbReference>
<dbReference type="PANTHER" id="PTHR45947:SF3">
    <property type="entry name" value="SULFOQUINOVOSYL TRANSFERASE SQD2"/>
    <property type="match status" value="1"/>
</dbReference>
<gene>
    <name evidence="1" type="ORF">GRI41_02410</name>
</gene>
<dbReference type="InterPro" id="IPR050194">
    <property type="entry name" value="Glycosyltransferase_grp1"/>
</dbReference>
<dbReference type="RefSeq" id="WP_160603086.1">
    <property type="nucleotide sequence ID" value="NZ_WTYX01000001.1"/>
</dbReference>
<sequence length="373" mass="40471">MSAHDPSLHAPAGKSAHRTNRAADFLFVTRKWAPAMGGMETWSIQLAEHLLARRPIDLIALKGRENGMPPSVFSLLLFPFTVLRRYLTRSESLKAILLGDMALWPLALLAKLRGGKPEILIAAHGTDVAYHRRGGIKGSLYGAYLRLGARLLPASIIIANSRATAEVARETGWTNSEIVPLGTAHCGASYDSSHNGHILFAGRLVHRKGCGWFVNNVLPHLPETIRLQIAGTGWDDSEAHVIEDRRVDYLGCLNPDRLADAYRNALCVIVPNIEPDNGEYEGFGLVAAEAAASGAIVLAADHGGLRDAVLDGTTGHLIGTGDAQAWTDAIEKIAAMPEVQRSEFCREAQTAARDFYNWDRVALAVLKHAGMER</sequence>
<keyword evidence="2" id="KW-1185">Reference proteome</keyword>
<proteinExistence type="predicted"/>
<dbReference type="Pfam" id="PF13692">
    <property type="entry name" value="Glyco_trans_1_4"/>
    <property type="match status" value="1"/>
</dbReference>
<dbReference type="GO" id="GO:0016757">
    <property type="term" value="F:glycosyltransferase activity"/>
    <property type="evidence" value="ECO:0007669"/>
    <property type="project" value="TreeGrafter"/>
</dbReference>
<reference evidence="1 2" key="1">
    <citation type="submission" date="2019-12" db="EMBL/GenBank/DDBJ databases">
        <title>Genomic-based taxomic classification of the family Erythrobacteraceae.</title>
        <authorList>
            <person name="Xu L."/>
        </authorList>
    </citation>
    <scope>NUCLEOTIDE SEQUENCE [LARGE SCALE GENOMIC DNA]</scope>
    <source>
        <strain evidence="1 2">KCTC 52763</strain>
    </source>
</reference>
<evidence type="ECO:0000313" key="1">
    <source>
        <dbReference type="EMBL" id="MXO89666.1"/>
    </source>
</evidence>